<comment type="caution">
    <text evidence="1">The sequence shown here is derived from an EMBL/GenBank/DDBJ whole genome shotgun (WGS) entry which is preliminary data.</text>
</comment>
<reference evidence="1 2" key="1">
    <citation type="submission" date="2023-01" db="EMBL/GenBank/DDBJ databases">
        <title>Thalassococcus onchidii sp. nov., isolated from a marine invertebrate from the South China Sea.</title>
        <authorList>
            <person name="Xu S."/>
            <person name="Liu Z."/>
            <person name="Xu Y."/>
        </authorList>
    </citation>
    <scope>NUCLEOTIDE SEQUENCE [LARGE SCALE GENOMIC DNA]</scope>
    <source>
        <strain evidence="1 2">KCTC 32084</strain>
    </source>
</reference>
<evidence type="ECO:0000313" key="1">
    <source>
        <dbReference type="EMBL" id="MDA7426368.1"/>
    </source>
</evidence>
<organism evidence="1 2">
    <name type="scientific">Thalassococcus lentus</name>
    <dbReference type="NCBI Taxonomy" id="1210524"/>
    <lineage>
        <taxon>Bacteria</taxon>
        <taxon>Pseudomonadati</taxon>
        <taxon>Pseudomonadota</taxon>
        <taxon>Alphaproteobacteria</taxon>
        <taxon>Rhodobacterales</taxon>
        <taxon>Roseobacteraceae</taxon>
        <taxon>Thalassococcus</taxon>
    </lineage>
</organism>
<evidence type="ECO:0000313" key="2">
    <source>
        <dbReference type="Proteomes" id="UP001210720"/>
    </source>
</evidence>
<gene>
    <name evidence="1" type="ORF">PFY00_16655</name>
</gene>
<accession>A0ABT4XWM2</accession>
<proteinExistence type="predicted"/>
<protein>
    <submittedName>
        <fullName evidence="1">Uncharacterized protein</fullName>
    </submittedName>
</protein>
<dbReference type="EMBL" id="JAQIOY010000008">
    <property type="protein sequence ID" value="MDA7426368.1"/>
    <property type="molecule type" value="Genomic_DNA"/>
</dbReference>
<dbReference type="RefSeq" id="WP_271433721.1">
    <property type="nucleotide sequence ID" value="NZ_JAQIOY010000008.1"/>
</dbReference>
<keyword evidence="2" id="KW-1185">Reference proteome</keyword>
<sequence>MAEGLGDMLPPTVNINQYILLERPMTILKKIIFASLTTAAIYGAAAPAHAFDIERWLRDTFSTRDYVGDWLRDTFAPANDDGDGFQSPSIQQDGYREAVEIMQTWPSVKNPGKKERIKAAQICSGEKLLNVILATKSEGKTIGTCFQIKG</sequence>
<dbReference type="Proteomes" id="UP001210720">
    <property type="component" value="Unassembled WGS sequence"/>
</dbReference>
<name>A0ABT4XWM2_9RHOB</name>